<accession>F0R474</accession>
<dbReference type="Pfam" id="PF12987">
    <property type="entry name" value="DUF3871"/>
    <property type="match status" value="1"/>
</dbReference>
<organism evidence="1 2">
    <name type="scientific">Phocaeicola salanitronis (strain DSM 18170 / JCM 13657 / CCUG 60908 / BL78)</name>
    <name type="common">Bacteroides salanitronis</name>
    <dbReference type="NCBI Taxonomy" id="667015"/>
    <lineage>
        <taxon>Bacteria</taxon>
        <taxon>Pseudomonadati</taxon>
        <taxon>Bacteroidota</taxon>
        <taxon>Bacteroidia</taxon>
        <taxon>Bacteroidales</taxon>
        <taxon>Bacteroidaceae</taxon>
        <taxon>Phocaeicola</taxon>
    </lineage>
</organism>
<dbReference type="STRING" id="667015.Bacsa_2135"/>
<dbReference type="InterPro" id="IPR024353">
    <property type="entry name" value="DUF3871"/>
</dbReference>
<dbReference type="OrthoDB" id="995338at2"/>
<evidence type="ECO:0000313" key="1">
    <source>
        <dbReference type="EMBL" id="ADY36690.1"/>
    </source>
</evidence>
<protein>
    <recommendedName>
        <fullName evidence="3">DUF3871 family protein</fullName>
    </recommendedName>
</protein>
<keyword evidence="2" id="KW-1185">Reference proteome</keyword>
<proteinExistence type="predicted"/>
<reference evidence="1 2" key="1">
    <citation type="journal article" date="2011" name="Stand. Genomic Sci.">
        <title>Complete genome sequence of Bacteroides salanitronis type strain (BL78).</title>
        <authorList>
            <person name="Gronow S."/>
            <person name="Held B."/>
            <person name="Lucas S."/>
            <person name="Lapidus A."/>
            <person name="Del Rio T.G."/>
            <person name="Nolan M."/>
            <person name="Tice H."/>
            <person name="Deshpande S."/>
            <person name="Cheng J.F."/>
            <person name="Pitluck S."/>
            <person name="Liolios K."/>
            <person name="Pagani I."/>
            <person name="Ivanova N."/>
            <person name="Mavromatis K."/>
            <person name="Pati A."/>
            <person name="Tapia R."/>
            <person name="Han C."/>
            <person name="Goodwin L."/>
            <person name="Chen A."/>
            <person name="Palaniappan K."/>
            <person name="Land M."/>
            <person name="Hauser L."/>
            <person name="Chang Y.J."/>
            <person name="Jeffries C.D."/>
            <person name="Brambilla E.M."/>
            <person name="Rohde M."/>
            <person name="Goker M."/>
            <person name="Detter J.C."/>
            <person name="Woyke T."/>
            <person name="Bristow J."/>
            <person name="Markowitz V."/>
            <person name="Hugenholtz P."/>
            <person name="Kyrpides N.C."/>
            <person name="Klenk H.P."/>
            <person name="Eisen J.A."/>
        </authorList>
    </citation>
    <scope>NUCLEOTIDE SEQUENCE [LARGE SCALE GENOMIC DNA]</scope>
    <source>
        <strain evidence="1 2">DSM 18170</strain>
    </source>
</reference>
<dbReference type="RefSeq" id="WP_013618119.1">
    <property type="nucleotide sequence ID" value="NC_015164.1"/>
</dbReference>
<name>F0R474_PHOSB</name>
<dbReference type="Proteomes" id="UP000007486">
    <property type="component" value="Chromosome"/>
</dbReference>
<dbReference type="KEGG" id="bsa:Bacsa_2135"/>
<dbReference type="AlphaFoldDB" id="F0R474"/>
<evidence type="ECO:0000313" key="2">
    <source>
        <dbReference type="Proteomes" id="UP000007486"/>
    </source>
</evidence>
<sequence>MEATLSFVPMVRNNHSSFAQDAEYVPFEEVSEQPSIRPSVNFLEANTSEISIEELTTQCVVPTWANQELTISHQDFIHTVHEAAQTMFSGETICEPAIRVSHIVRGRVPSALGKKASELLESEKTQFYQRLAFAFTIPTIHEKVNGQKLELCIGGVRNYSDLNLYRANKGLEKFSVFIGWRVNVCSNQVLTGDGVKLQLEVMNLNDLYRAVLELFYNFNPAREIHLMQTLSQSYLTETQFAQIVGRMRLYQALPNGYQKAVPRLLITDSQINNVCRDYFTNPNFGAKGNTISMFDFHNLLTEANKSSYIDTYLQRAVNATEVAVGINNALHGDTKYAWFLG</sequence>
<gene>
    <name evidence="1" type="ordered locus">Bacsa_2135</name>
</gene>
<dbReference type="eggNOG" id="ENOG502Z8RA">
    <property type="taxonomic scope" value="Bacteria"/>
</dbReference>
<dbReference type="EMBL" id="CP002530">
    <property type="protein sequence ID" value="ADY36690.1"/>
    <property type="molecule type" value="Genomic_DNA"/>
</dbReference>
<evidence type="ECO:0008006" key="3">
    <source>
        <dbReference type="Google" id="ProtNLM"/>
    </source>
</evidence>
<dbReference type="HOGENOM" id="CLU_057512_0_0_10"/>